<dbReference type="EMBL" id="CAQL01000303">
    <property type="protein sequence ID" value="CCQ55172.1"/>
    <property type="molecule type" value="Genomic_DNA"/>
</dbReference>
<keyword evidence="3" id="KW-0418">Kinase</keyword>
<feature type="transmembrane region" description="Helical" evidence="6">
    <location>
        <begin position="358"/>
        <end position="380"/>
    </location>
</feature>
<name>T2IQV4_CROWT</name>
<evidence type="ECO:0000256" key="4">
    <source>
        <dbReference type="ARBA" id="ARBA00023012"/>
    </source>
</evidence>
<dbReference type="InterPro" id="IPR036890">
    <property type="entry name" value="HATPase_C_sf"/>
</dbReference>
<evidence type="ECO:0000256" key="6">
    <source>
        <dbReference type="SAM" id="Phobius"/>
    </source>
</evidence>
<evidence type="ECO:0000256" key="5">
    <source>
        <dbReference type="SAM" id="Coils"/>
    </source>
</evidence>
<dbReference type="InterPro" id="IPR004358">
    <property type="entry name" value="Sig_transdc_His_kin-like_C"/>
</dbReference>
<evidence type="ECO:0000256" key="2">
    <source>
        <dbReference type="ARBA" id="ARBA00012438"/>
    </source>
</evidence>
<dbReference type="PRINTS" id="PR00344">
    <property type="entry name" value="BCTRLSENSOR"/>
</dbReference>
<proteinExistence type="predicted"/>
<dbReference type="Proteomes" id="UP000017981">
    <property type="component" value="Unassembled WGS sequence"/>
</dbReference>
<evidence type="ECO:0000313" key="8">
    <source>
        <dbReference type="EMBL" id="CCQ55172.1"/>
    </source>
</evidence>
<dbReference type="GO" id="GO:0004673">
    <property type="term" value="F:protein histidine kinase activity"/>
    <property type="evidence" value="ECO:0007669"/>
    <property type="project" value="UniProtKB-EC"/>
</dbReference>
<dbReference type="InterPro" id="IPR003594">
    <property type="entry name" value="HATPase_dom"/>
</dbReference>
<feature type="transmembrane region" description="Helical" evidence="6">
    <location>
        <begin position="301"/>
        <end position="318"/>
    </location>
</feature>
<reference evidence="8 9" key="1">
    <citation type="submission" date="2013-01" db="EMBL/GenBank/DDBJ databases">
        <authorList>
            <person name="Bench S."/>
        </authorList>
    </citation>
    <scope>NUCLEOTIDE SEQUENCE [LARGE SCALE GENOMIC DNA]</scope>
    <source>
        <strain evidence="8 9">WH 0005</strain>
    </source>
</reference>
<keyword evidence="6" id="KW-1133">Transmembrane helix</keyword>
<dbReference type="Gene3D" id="1.10.287.130">
    <property type="match status" value="1"/>
</dbReference>
<dbReference type="GO" id="GO:0000160">
    <property type="term" value="P:phosphorelay signal transduction system"/>
    <property type="evidence" value="ECO:0007669"/>
    <property type="project" value="UniProtKB-KW"/>
</dbReference>
<dbReference type="SMART" id="SM01080">
    <property type="entry name" value="CHASE2"/>
    <property type="match status" value="1"/>
</dbReference>
<keyword evidence="6" id="KW-0812">Transmembrane</keyword>
<dbReference type="GO" id="GO:0016829">
    <property type="term" value="F:lyase activity"/>
    <property type="evidence" value="ECO:0007669"/>
    <property type="project" value="UniProtKB-KW"/>
</dbReference>
<dbReference type="Pfam" id="PF05226">
    <property type="entry name" value="CHASE2"/>
    <property type="match status" value="1"/>
</dbReference>
<accession>T2IQV4</accession>
<feature type="coiled-coil region" evidence="5">
    <location>
        <begin position="388"/>
        <end position="422"/>
    </location>
</feature>
<keyword evidence="5" id="KW-0175">Coiled coil</keyword>
<sequence length="661" mass="75397">MGFWQSEELRFFDQFTQRVAPKSFQERVVIVKITEEDVKRFPAFIPDDLTLAKTLETIAQQQPRAIGLDLIRDLPMPPGSNELKRVFNNTPNLYGIAKFTGIKGDPFFSPISPPHPLKSLERVGDVSVVVDDDGVIRRANLFPTTGEAAIPSLGLLLAQKYLEKEGVIAEAGTNNRLKLGEVEFPVFNSNNGGYIGVDDGGYQTLMRWLKPLQGFPQVSFFDVYENRISADLFRDKIVLIGYWTTSQKRDLFYTPFSYVADGKTPRQAFGLEIQANFTEYILQTVLNDLPTLKYLSEGLELIWVLGWGLMISLIIWRVRHLPVLKPSINLILIVGLFGLFAIMILTQIQLFIFQSGWWLPVAATNNSIRIFLLTTILYIFQERIYEYIENLEERVKERTLDLSEALETIKEKQEQLIKQEKLAFLGRLTAGFCHQFKNPLYQLKYGLATVNNMLDEPEHYGLGTQKNQEEILSLLRGLQEPIEKLEMIFKLILLSPSQQRITYIEVSPNQFVKAIMDSVIKYHSSPLLASQIETCFSPKLEQTNKIPQKLEIPLFNILENAFDVLAEAQKKQVNFIPKLILETESTPEHWSISIKDNGLGIAPSLENHLFEPFITTKPETQGIGLGLYISQEVMDKIGGEIIFNPLKKGVIFTLKVPYKRR</sequence>
<reference evidence="8 9" key="2">
    <citation type="submission" date="2013-09" db="EMBL/GenBank/DDBJ databases">
        <title>Whole genome comparison of six Crocosphaera watsonii strains with differing phenotypes.</title>
        <authorList>
            <person name="Bench S.R."/>
            <person name="Heller P."/>
            <person name="Frank I."/>
            <person name="Arciniega M."/>
            <person name="Shilova I.N."/>
            <person name="Zehr J.P."/>
        </authorList>
    </citation>
    <scope>NUCLEOTIDE SEQUENCE [LARGE SCALE GENOMIC DNA]</scope>
    <source>
        <strain evidence="8 9">WH 0005</strain>
    </source>
</reference>
<keyword evidence="6" id="KW-0472">Membrane</keyword>
<dbReference type="EC" id="2.7.13.3" evidence="2"/>
<gene>
    <name evidence="8" type="ORF">CWATWH0005_3766</name>
</gene>
<dbReference type="SUPFAM" id="SSF55874">
    <property type="entry name" value="ATPase domain of HSP90 chaperone/DNA topoisomerase II/histidine kinase"/>
    <property type="match status" value="1"/>
</dbReference>
<evidence type="ECO:0000313" key="9">
    <source>
        <dbReference type="Proteomes" id="UP000017981"/>
    </source>
</evidence>
<protein>
    <recommendedName>
        <fullName evidence="2">histidine kinase</fullName>
        <ecNumber evidence="2">2.7.13.3</ecNumber>
    </recommendedName>
</protein>
<feature type="transmembrane region" description="Helical" evidence="6">
    <location>
        <begin position="330"/>
        <end position="352"/>
    </location>
</feature>
<evidence type="ECO:0000256" key="1">
    <source>
        <dbReference type="ARBA" id="ARBA00000085"/>
    </source>
</evidence>
<dbReference type="SMART" id="SM00387">
    <property type="entry name" value="HATPase_c"/>
    <property type="match status" value="1"/>
</dbReference>
<comment type="catalytic activity">
    <reaction evidence="1">
        <text>ATP + protein L-histidine = ADP + protein N-phospho-L-histidine.</text>
        <dbReference type="EC" id="2.7.13.3"/>
    </reaction>
</comment>
<keyword evidence="8" id="KW-0456">Lyase</keyword>
<evidence type="ECO:0000259" key="7">
    <source>
        <dbReference type="PROSITE" id="PS50109"/>
    </source>
</evidence>
<dbReference type="Pfam" id="PF02518">
    <property type="entry name" value="HATPase_c"/>
    <property type="match status" value="1"/>
</dbReference>
<dbReference type="PANTHER" id="PTHR43065">
    <property type="entry name" value="SENSOR HISTIDINE KINASE"/>
    <property type="match status" value="1"/>
</dbReference>
<evidence type="ECO:0000256" key="3">
    <source>
        <dbReference type="ARBA" id="ARBA00022777"/>
    </source>
</evidence>
<organism evidence="8 9">
    <name type="scientific">Crocosphaera watsonii WH 0005</name>
    <dbReference type="NCBI Taxonomy" id="423472"/>
    <lineage>
        <taxon>Bacteria</taxon>
        <taxon>Bacillati</taxon>
        <taxon>Cyanobacteriota</taxon>
        <taxon>Cyanophyceae</taxon>
        <taxon>Oscillatoriophycideae</taxon>
        <taxon>Chroococcales</taxon>
        <taxon>Aphanothecaceae</taxon>
        <taxon>Crocosphaera</taxon>
    </lineage>
</organism>
<dbReference type="AlphaFoldDB" id="T2IQV4"/>
<keyword evidence="3" id="KW-0808">Transferase</keyword>
<dbReference type="PROSITE" id="PS50109">
    <property type="entry name" value="HIS_KIN"/>
    <property type="match status" value="1"/>
</dbReference>
<feature type="domain" description="Histidine kinase" evidence="7">
    <location>
        <begin position="431"/>
        <end position="660"/>
    </location>
</feature>
<dbReference type="InterPro" id="IPR007890">
    <property type="entry name" value="CHASE2"/>
</dbReference>
<dbReference type="InterPro" id="IPR005467">
    <property type="entry name" value="His_kinase_dom"/>
</dbReference>
<dbReference type="PANTHER" id="PTHR43065:SF42">
    <property type="entry name" value="TWO-COMPONENT SENSOR PPRA"/>
    <property type="match status" value="1"/>
</dbReference>
<keyword evidence="4" id="KW-0902">Two-component regulatory system</keyword>
<dbReference type="Gene3D" id="3.30.565.10">
    <property type="entry name" value="Histidine kinase-like ATPase, C-terminal domain"/>
    <property type="match status" value="1"/>
</dbReference>
<comment type="caution">
    <text evidence="8">The sequence shown here is derived from an EMBL/GenBank/DDBJ whole genome shotgun (WGS) entry which is preliminary data.</text>
</comment>